<organism evidence="6 7">
    <name type="scientific">Paraglomus occultum</name>
    <dbReference type="NCBI Taxonomy" id="144539"/>
    <lineage>
        <taxon>Eukaryota</taxon>
        <taxon>Fungi</taxon>
        <taxon>Fungi incertae sedis</taxon>
        <taxon>Mucoromycota</taxon>
        <taxon>Glomeromycotina</taxon>
        <taxon>Glomeromycetes</taxon>
        <taxon>Paraglomerales</taxon>
        <taxon>Paraglomeraceae</taxon>
        <taxon>Paraglomus</taxon>
    </lineage>
</organism>
<dbReference type="GO" id="GO:0016020">
    <property type="term" value="C:membrane"/>
    <property type="evidence" value="ECO:0007669"/>
    <property type="project" value="UniProtKB-SubCell"/>
</dbReference>
<evidence type="ECO:0000256" key="1">
    <source>
        <dbReference type="ARBA" id="ARBA00004141"/>
    </source>
</evidence>
<dbReference type="Gene3D" id="6.10.110.10">
    <property type="match status" value="1"/>
</dbReference>
<dbReference type="Proteomes" id="UP000789572">
    <property type="component" value="Unassembled WGS sequence"/>
</dbReference>
<evidence type="ECO:0000256" key="2">
    <source>
        <dbReference type="ARBA" id="ARBA00007262"/>
    </source>
</evidence>
<comment type="caution">
    <text evidence="6">The sequence shown here is derived from an EMBL/GenBank/DDBJ whole genome shotgun (WGS) entry which is preliminary data.</text>
</comment>
<name>A0A9N9EHH4_9GLOM</name>
<gene>
    <name evidence="6" type="ORF">POCULU_LOCUS11148</name>
</gene>
<accession>A0A9N9EHH4</accession>
<evidence type="ECO:0000256" key="3">
    <source>
        <dbReference type="ARBA" id="ARBA00022692"/>
    </source>
</evidence>
<keyword evidence="4" id="KW-1133">Transmembrane helix</keyword>
<comment type="subcellular location">
    <subcellularLocation>
        <location evidence="1">Membrane</location>
        <topology evidence="1">Multi-pass membrane protein</topology>
    </subcellularLocation>
</comment>
<evidence type="ECO:0000256" key="4">
    <source>
        <dbReference type="ARBA" id="ARBA00022989"/>
    </source>
</evidence>
<keyword evidence="7" id="KW-1185">Reference proteome</keyword>
<dbReference type="Pfam" id="PF06140">
    <property type="entry name" value="Ifi-6-16"/>
    <property type="match status" value="1"/>
</dbReference>
<comment type="similarity">
    <text evidence="2">Belongs to the IFI6/IFI27 family.</text>
</comment>
<reference evidence="6" key="1">
    <citation type="submission" date="2021-06" db="EMBL/GenBank/DDBJ databases">
        <authorList>
            <person name="Kallberg Y."/>
            <person name="Tangrot J."/>
            <person name="Rosling A."/>
        </authorList>
    </citation>
    <scope>NUCLEOTIDE SEQUENCE</scope>
    <source>
        <strain evidence="6">IA702</strain>
    </source>
</reference>
<dbReference type="PANTHER" id="PTHR16932:SF18">
    <property type="entry name" value="INTERFERON, ALPHA-INDUCIBLE PROTEIN 27-LIKE 2"/>
    <property type="match status" value="1"/>
</dbReference>
<feature type="non-terminal residue" evidence="6">
    <location>
        <position position="1"/>
    </location>
</feature>
<dbReference type="EMBL" id="CAJVPJ010007228">
    <property type="protein sequence ID" value="CAG8674322.1"/>
    <property type="molecule type" value="Genomic_DNA"/>
</dbReference>
<evidence type="ECO:0000313" key="7">
    <source>
        <dbReference type="Proteomes" id="UP000789572"/>
    </source>
</evidence>
<dbReference type="PANTHER" id="PTHR16932">
    <property type="entry name" value="INTERFERON ALPHA-INDUCIBLE PROTEIN 27"/>
    <property type="match status" value="1"/>
</dbReference>
<keyword evidence="5" id="KW-0472">Membrane</keyword>
<protein>
    <submittedName>
        <fullName evidence="6">9012_t:CDS:1</fullName>
    </submittedName>
</protein>
<feature type="non-terminal residue" evidence="6">
    <location>
        <position position="124"/>
    </location>
</feature>
<dbReference type="AlphaFoldDB" id="A0A9N9EHH4"/>
<dbReference type="InterPro" id="IPR009311">
    <property type="entry name" value="IFI6/IFI27-like"/>
</dbReference>
<dbReference type="InterPro" id="IPR038213">
    <property type="entry name" value="IFI6/IFI27-like_sf"/>
</dbReference>
<sequence length="124" mass="12079">SYSPIQTDVTIEVAADASSPDLMASESISTKIASVGRELYEKVSTMPPYKGAIVGMVAAPVLIPPVVAAAGFTTAGITAGSWAATIMASYAGYVPAGSACAVLQSIGAAGLGTTGTAMGGAVGH</sequence>
<evidence type="ECO:0000313" key="6">
    <source>
        <dbReference type="EMBL" id="CAG8674322.1"/>
    </source>
</evidence>
<proteinExistence type="inferred from homology"/>
<keyword evidence="3" id="KW-0812">Transmembrane</keyword>
<evidence type="ECO:0000256" key="5">
    <source>
        <dbReference type="ARBA" id="ARBA00023136"/>
    </source>
</evidence>